<sequence length="192" mass="21490">MLTNSHGNLTQIPKVMEQASLSRPSKQISTKIVSNTPKRLRLRVARQHRQPEEMQRIVNALEAQPNVTQVRTNISQGSIVINHDGKDDSWNNVVATLLDLGIIFGDIAEGKSEAAMDISSAVVDLNKRVEQATNGAVDLRLLFPFGLSILAVRQLLKQGWRIDIIPWYVLAWYAFDSFIKLHGIHQAQSSNE</sequence>
<dbReference type="Proteomes" id="UP000632766">
    <property type="component" value="Unassembled WGS sequence"/>
</dbReference>
<evidence type="ECO:0000313" key="2">
    <source>
        <dbReference type="Proteomes" id="UP000632766"/>
    </source>
</evidence>
<evidence type="ECO:0000313" key="1">
    <source>
        <dbReference type="EMBL" id="MBH8565759.1"/>
    </source>
</evidence>
<dbReference type="AlphaFoldDB" id="A0A8J7L9M3"/>
<reference evidence="1 2" key="1">
    <citation type="journal article" date="2021" name="Int. J. Syst. Evol. Microbiol.">
        <title>Amazonocrinis nigriterrae gen. nov., sp. nov., Atlanticothrix silvestris gen. nov., sp. nov. and Dendronalium phyllosphericum gen. nov., sp. nov., nostocacean cyanobacteria from Brazilian environments.</title>
        <authorList>
            <person name="Alvarenga D.O."/>
            <person name="Andreote A.P.D."/>
            <person name="Branco L.H.Z."/>
            <person name="Delbaje E."/>
            <person name="Cruz R.B."/>
            <person name="Varani A.M."/>
            <person name="Fiore M.F."/>
        </authorList>
    </citation>
    <scope>NUCLEOTIDE SEQUENCE [LARGE SCALE GENOMIC DNA]</scope>
    <source>
        <strain evidence="1 2">CENA67</strain>
    </source>
</reference>
<protein>
    <submittedName>
        <fullName evidence="1">Uncharacterized protein</fullName>
    </submittedName>
</protein>
<keyword evidence="2" id="KW-1185">Reference proteome</keyword>
<dbReference type="RefSeq" id="WP_198127548.1">
    <property type="nucleotide sequence ID" value="NZ_JAECZC010000069.1"/>
</dbReference>
<comment type="caution">
    <text evidence="1">The sequence shown here is derived from an EMBL/GenBank/DDBJ whole genome shotgun (WGS) entry which is preliminary data.</text>
</comment>
<proteinExistence type="predicted"/>
<organism evidence="1 2">
    <name type="scientific">Amazonocrinis nigriterrae CENA67</name>
    <dbReference type="NCBI Taxonomy" id="2794033"/>
    <lineage>
        <taxon>Bacteria</taxon>
        <taxon>Bacillati</taxon>
        <taxon>Cyanobacteriota</taxon>
        <taxon>Cyanophyceae</taxon>
        <taxon>Nostocales</taxon>
        <taxon>Nostocaceae</taxon>
        <taxon>Amazonocrinis</taxon>
        <taxon>Amazonocrinis nigriterrae</taxon>
    </lineage>
</organism>
<name>A0A8J7L9M3_9NOST</name>
<dbReference type="Pfam" id="PF19991">
    <property type="entry name" value="HMA_2"/>
    <property type="match status" value="1"/>
</dbReference>
<gene>
    <name evidence="1" type="ORF">I8748_26910</name>
</gene>
<accession>A0A8J7L9M3</accession>
<dbReference type="EMBL" id="JAECZC010000069">
    <property type="protein sequence ID" value="MBH8565759.1"/>
    <property type="molecule type" value="Genomic_DNA"/>
</dbReference>